<evidence type="ECO:0000256" key="1">
    <source>
        <dbReference type="SAM" id="MobiDB-lite"/>
    </source>
</evidence>
<organism evidence="2 3">
    <name type="scientific">Desulfobotulus mexicanus</name>
    <dbReference type="NCBI Taxonomy" id="2586642"/>
    <lineage>
        <taxon>Bacteria</taxon>
        <taxon>Pseudomonadati</taxon>
        <taxon>Thermodesulfobacteriota</taxon>
        <taxon>Desulfobacteria</taxon>
        <taxon>Desulfobacterales</taxon>
        <taxon>Desulfobacteraceae</taxon>
        <taxon>Desulfobotulus</taxon>
    </lineage>
</organism>
<dbReference type="Proteomes" id="UP000321899">
    <property type="component" value="Unassembled WGS sequence"/>
</dbReference>
<feature type="compositionally biased region" description="Basic and acidic residues" evidence="1">
    <location>
        <begin position="509"/>
        <end position="529"/>
    </location>
</feature>
<protein>
    <submittedName>
        <fullName evidence="2">Uncharacterized protein</fullName>
    </submittedName>
</protein>
<evidence type="ECO:0000313" key="2">
    <source>
        <dbReference type="EMBL" id="TYT75262.1"/>
    </source>
</evidence>
<dbReference type="EMBL" id="VDMB01000005">
    <property type="protein sequence ID" value="TYT75262.1"/>
    <property type="molecule type" value="Genomic_DNA"/>
</dbReference>
<name>A0A5Q4VG64_9BACT</name>
<evidence type="ECO:0000313" key="3">
    <source>
        <dbReference type="Proteomes" id="UP000321899"/>
    </source>
</evidence>
<keyword evidence="3" id="KW-1185">Reference proteome</keyword>
<accession>A0A5Q4VG64</accession>
<reference evidence="2 3" key="1">
    <citation type="submission" date="2019-06" db="EMBL/GenBank/DDBJ databases">
        <title>Desulfobotulus mexicanus sp. nov., a novel sulfate-reducing bacterium isolated from the sediment of an alkaline crater lake in Mexico.</title>
        <authorList>
            <person name="Hirschler-Rea A."/>
        </authorList>
    </citation>
    <scope>NUCLEOTIDE SEQUENCE [LARGE SCALE GENOMIC DNA]</scope>
    <source>
        <strain evidence="2 3">PAR22N</strain>
    </source>
</reference>
<dbReference type="InterPro" id="IPR049245">
    <property type="entry name" value="DUF6880"/>
</dbReference>
<feature type="region of interest" description="Disordered" evidence="1">
    <location>
        <begin position="509"/>
        <end position="558"/>
    </location>
</feature>
<dbReference type="AlphaFoldDB" id="A0A5Q4VG64"/>
<sequence length="558" mass="62538">MKDIQDGSEKKRPKGLSGLNLKTMALFLEDLAERDGRIRERVEALYLSSDASALSDYLKKRLDGFYDLSGNLGFRDLMPLARDFRAFLSDTKILMAPLDAGVALDLVDRFLDLDSLLEGLEESGGPLQPVFSEACDLWLSLAAQSGLAMDWGEKILSHFLKDRFGVRVNLMRHADRLLGPDHLSRLADQMIKDAGEKAMDAGREWQRYRLSMGLRYLSQALRNPELMAQSVTLVQTEPSPRQIGDIVQAYLDYEGPEAALSWLAGDWGERELERLDLLDQVYAAMDDGEMLFQIRRERYAAQPSADYLLALLDVCDADEREGFLASAAETARHTNSLYSGLNLLLSIGHVRDAETLLVERLEALTAYDYTAVLRIQEKFESAGAVLGQILCYRTLIEGILDEARFRAYGKAVAYCRTLEDLEGEAVYHGGLPEHSSYIDLLRQRYGDKHVFWQRLDGKGEDPDDDSGSESRDFGEESGFSDNEEIWNERDFLKTRASFTGKNTESAFLDADKSVQGDLERNVSRETYDKKFRKKVPRGTSGGGKTVRVPRGTSGGVLG</sequence>
<feature type="region of interest" description="Disordered" evidence="1">
    <location>
        <begin position="456"/>
        <end position="479"/>
    </location>
</feature>
<dbReference type="Pfam" id="PF21810">
    <property type="entry name" value="DUF6880"/>
    <property type="match status" value="1"/>
</dbReference>
<comment type="caution">
    <text evidence="2">The sequence shown here is derived from an EMBL/GenBank/DDBJ whole genome shotgun (WGS) entry which is preliminary data.</text>
</comment>
<dbReference type="OrthoDB" id="7183688at2"/>
<proteinExistence type="predicted"/>
<gene>
    <name evidence="2" type="ORF">FIM25_06040</name>
</gene>
<dbReference type="RefSeq" id="WP_139447323.1">
    <property type="nucleotide sequence ID" value="NZ_VDMB01000005.1"/>
</dbReference>